<reference evidence="2" key="1">
    <citation type="submission" date="2014-09" db="EMBL/GenBank/DDBJ databases">
        <authorList>
            <person name="Magalhaes I.L.F."/>
            <person name="Oliveira U."/>
            <person name="Santos F.R."/>
            <person name="Vidigal T.H.D.A."/>
            <person name="Brescovit A.D."/>
            <person name="Santos A.J."/>
        </authorList>
    </citation>
    <scope>NUCLEOTIDE SEQUENCE</scope>
    <source>
        <tissue evidence="2">Shoot tissue taken approximately 20 cm above the soil surface</tissue>
    </source>
</reference>
<evidence type="ECO:0000313" key="2">
    <source>
        <dbReference type="EMBL" id="JAE27361.1"/>
    </source>
</evidence>
<dbReference type="EMBL" id="GBRH01170535">
    <property type="protein sequence ID" value="JAE27361.1"/>
    <property type="molecule type" value="Transcribed_RNA"/>
</dbReference>
<feature type="region of interest" description="Disordered" evidence="1">
    <location>
        <begin position="1"/>
        <end position="26"/>
    </location>
</feature>
<evidence type="ECO:0000256" key="1">
    <source>
        <dbReference type="SAM" id="MobiDB-lite"/>
    </source>
</evidence>
<proteinExistence type="predicted"/>
<organism evidence="2">
    <name type="scientific">Arundo donax</name>
    <name type="common">Giant reed</name>
    <name type="synonym">Donax arundinaceus</name>
    <dbReference type="NCBI Taxonomy" id="35708"/>
    <lineage>
        <taxon>Eukaryota</taxon>
        <taxon>Viridiplantae</taxon>
        <taxon>Streptophyta</taxon>
        <taxon>Embryophyta</taxon>
        <taxon>Tracheophyta</taxon>
        <taxon>Spermatophyta</taxon>
        <taxon>Magnoliopsida</taxon>
        <taxon>Liliopsida</taxon>
        <taxon>Poales</taxon>
        <taxon>Poaceae</taxon>
        <taxon>PACMAD clade</taxon>
        <taxon>Arundinoideae</taxon>
        <taxon>Arundineae</taxon>
        <taxon>Arundo</taxon>
    </lineage>
</organism>
<protein>
    <submittedName>
        <fullName evidence="2">Uncharacterized protein</fullName>
    </submittedName>
</protein>
<reference evidence="2" key="2">
    <citation type="journal article" date="2015" name="Data Brief">
        <title>Shoot transcriptome of the giant reed, Arundo donax.</title>
        <authorList>
            <person name="Barrero R.A."/>
            <person name="Guerrero F.D."/>
            <person name="Moolhuijzen P."/>
            <person name="Goolsby J.A."/>
            <person name="Tidwell J."/>
            <person name="Bellgard S.E."/>
            <person name="Bellgard M.I."/>
        </authorList>
    </citation>
    <scope>NUCLEOTIDE SEQUENCE</scope>
    <source>
        <tissue evidence="2">Shoot tissue taken approximately 20 cm above the soil surface</tissue>
    </source>
</reference>
<accession>A0A0A9GXP5</accession>
<name>A0A0A9GXP5_ARUDO</name>
<sequence>MQRRWQQKASQPRDRKQAAVLVSSSQAPHLRSLLPQRLRPSQLLQFLECILEDEVNVLSVRDDVL</sequence>
<dbReference type="AlphaFoldDB" id="A0A0A9GXP5"/>